<dbReference type="EMBL" id="BTSX01000006">
    <property type="protein sequence ID" value="GMT07333.1"/>
    <property type="molecule type" value="Genomic_DNA"/>
</dbReference>
<dbReference type="AlphaFoldDB" id="A0AAV5ULZ4"/>
<keyword evidence="2" id="KW-1185">Reference proteome</keyword>
<sequence>MADYQLWRPTLLYMPPWTRTYTPYRYRRSYDLCDDYFNDSYNFIPASFYRPGYKAHWCDYDYIYPDHGIRSYLRTRYHTLPHRF</sequence>
<name>A0AAV5ULZ4_9BILA</name>
<evidence type="ECO:0000313" key="2">
    <source>
        <dbReference type="Proteomes" id="UP001432027"/>
    </source>
</evidence>
<accession>A0AAV5ULZ4</accession>
<evidence type="ECO:0000313" key="1">
    <source>
        <dbReference type="EMBL" id="GMT07333.1"/>
    </source>
</evidence>
<reference evidence="1" key="1">
    <citation type="submission" date="2023-10" db="EMBL/GenBank/DDBJ databases">
        <title>Genome assembly of Pristionchus species.</title>
        <authorList>
            <person name="Yoshida K."/>
            <person name="Sommer R.J."/>
        </authorList>
    </citation>
    <scope>NUCLEOTIDE SEQUENCE</scope>
    <source>
        <strain evidence="1">RS0144</strain>
    </source>
</reference>
<dbReference type="Proteomes" id="UP001432027">
    <property type="component" value="Unassembled WGS sequence"/>
</dbReference>
<organism evidence="1 2">
    <name type="scientific">Pristionchus entomophagus</name>
    <dbReference type="NCBI Taxonomy" id="358040"/>
    <lineage>
        <taxon>Eukaryota</taxon>
        <taxon>Metazoa</taxon>
        <taxon>Ecdysozoa</taxon>
        <taxon>Nematoda</taxon>
        <taxon>Chromadorea</taxon>
        <taxon>Rhabditida</taxon>
        <taxon>Rhabditina</taxon>
        <taxon>Diplogasteromorpha</taxon>
        <taxon>Diplogasteroidea</taxon>
        <taxon>Neodiplogasteridae</taxon>
        <taxon>Pristionchus</taxon>
    </lineage>
</organism>
<gene>
    <name evidence="1" type="ORF">PENTCL1PPCAC_29507</name>
</gene>
<protein>
    <submittedName>
        <fullName evidence="1">Uncharacterized protein</fullName>
    </submittedName>
</protein>
<proteinExistence type="predicted"/>
<comment type="caution">
    <text evidence="1">The sequence shown here is derived from an EMBL/GenBank/DDBJ whole genome shotgun (WGS) entry which is preliminary data.</text>
</comment>